<comment type="caution">
    <text evidence="2">The sequence shown here is derived from an EMBL/GenBank/DDBJ whole genome shotgun (WGS) entry which is preliminary data.</text>
</comment>
<dbReference type="Proteomes" id="UP000324222">
    <property type="component" value="Unassembled WGS sequence"/>
</dbReference>
<organism evidence="2 3">
    <name type="scientific">Portunus trituberculatus</name>
    <name type="common">Swimming crab</name>
    <name type="synonym">Neptunus trituberculatus</name>
    <dbReference type="NCBI Taxonomy" id="210409"/>
    <lineage>
        <taxon>Eukaryota</taxon>
        <taxon>Metazoa</taxon>
        <taxon>Ecdysozoa</taxon>
        <taxon>Arthropoda</taxon>
        <taxon>Crustacea</taxon>
        <taxon>Multicrustacea</taxon>
        <taxon>Malacostraca</taxon>
        <taxon>Eumalacostraca</taxon>
        <taxon>Eucarida</taxon>
        <taxon>Decapoda</taxon>
        <taxon>Pleocyemata</taxon>
        <taxon>Brachyura</taxon>
        <taxon>Eubrachyura</taxon>
        <taxon>Portunoidea</taxon>
        <taxon>Portunidae</taxon>
        <taxon>Portuninae</taxon>
        <taxon>Portunus</taxon>
    </lineage>
</organism>
<evidence type="ECO:0000313" key="2">
    <source>
        <dbReference type="EMBL" id="MPC99761.1"/>
    </source>
</evidence>
<sequence length="125" mass="13510">MAISTEESSTSSNGSPEVAISTEESSTSSNGSPEVAISTKESSSAQVDSSDIVIRVHKENVLLQEKLDKSEERVKQFEAALHKCYTASQAESLISGQPVLKWQDIDIINALSLKSLKYKNVHISA</sequence>
<name>A0A5B7JP73_PORTR</name>
<dbReference type="AlphaFoldDB" id="A0A5B7JP73"/>
<feature type="compositionally biased region" description="Low complexity" evidence="1">
    <location>
        <begin position="1"/>
        <end position="12"/>
    </location>
</feature>
<feature type="compositionally biased region" description="Polar residues" evidence="1">
    <location>
        <begin position="39"/>
        <end position="48"/>
    </location>
</feature>
<keyword evidence="3" id="KW-1185">Reference proteome</keyword>
<accession>A0A5B7JP73</accession>
<reference evidence="2 3" key="1">
    <citation type="submission" date="2019-05" db="EMBL/GenBank/DDBJ databases">
        <title>Another draft genome of Portunus trituberculatus and its Hox gene families provides insights of decapod evolution.</title>
        <authorList>
            <person name="Jeong J.-H."/>
            <person name="Song I."/>
            <person name="Kim S."/>
            <person name="Choi T."/>
            <person name="Kim D."/>
            <person name="Ryu S."/>
            <person name="Kim W."/>
        </authorList>
    </citation>
    <scope>NUCLEOTIDE SEQUENCE [LARGE SCALE GENOMIC DNA]</scope>
    <source>
        <tissue evidence="2">Muscle</tissue>
    </source>
</reference>
<gene>
    <name evidence="2" type="ORF">E2C01_095197</name>
</gene>
<proteinExistence type="predicted"/>
<protein>
    <submittedName>
        <fullName evidence="2">Uncharacterized protein</fullName>
    </submittedName>
</protein>
<feature type="region of interest" description="Disordered" evidence="1">
    <location>
        <begin position="1"/>
        <end position="48"/>
    </location>
</feature>
<dbReference type="EMBL" id="VSRR010119732">
    <property type="protein sequence ID" value="MPC99761.1"/>
    <property type="molecule type" value="Genomic_DNA"/>
</dbReference>
<evidence type="ECO:0000256" key="1">
    <source>
        <dbReference type="SAM" id="MobiDB-lite"/>
    </source>
</evidence>
<evidence type="ECO:0000313" key="3">
    <source>
        <dbReference type="Proteomes" id="UP000324222"/>
    </source>
</evidence>